<dbReference type="PANTHER" id="PTHR31302">
    <property type="entry name" value="TRANSMEMBRANE PROTEIN WITH METALLOPHOSPHOESTERASE DOMAIN-RELATED"/>
    <property type="match status" value="1"/>
</dbReference>
<evidence type="ECO:0000313" key="5">
    <source>
        <dbReference type="EMBL" id="SFF21977.1"/>
    </source>
</evidence>
<feature type="transmembrane region" description="Helical" evidence="3">
    <location>
        <begin position="6"/>
        <end position="30"/>
    </location>
</feature>
<keyword evidence="2" id="KW-0378">Hydrolase</keyword>
<dbReference type="EMBL" id="FONW01000003">
    <property type="protein sequence ID" value="SFF21977.1"/>
    <property type="molecule type" value="Genomic_DNA"/>
</dbReference>
<dbReference type="Gene3D" id="3.60.21.10">
    <property type="match status" value="1"/>
</dbReference>
<dbReference type="GO" id="GO:0016020">
    <property type="term" value="C:membrane"/>
    <property type="evidence" value="ECO:0007669"/>
    <property type="project" value="GOC"/>
</dbReference>
<feature type="transmembrane region" description="Helical" evidence="3">
    <location>
        <begin position="73"/>
        <end position="100"/>
    </location>
</feature>
<keyword evidence="1" id="KW-0479">Metal-binding</keyword>
<protein>
    <recommendedName>
        <fullName evidence="4">Calcineurin-like phosphoesterase domain-containing protein</fullName>
    </recommendedName>
</protein>
<proteinExistence type="predicted"/>
<evidence type="ECO:0000256" key="2">
    <source>
        <dbReference type="ARBA" id="ARBA00022801"/>
    </source>
</evidence>
<feature type="domain" description="Calcineurin-like phosphoesterase" evidence="4">
    <location>
        <begin position="161"/>
        <end position="338"/>
    </location>
</feature>
<dbReference type="GO" id="GO:0008758">
    <property type="term" value="F:UDP-2,3-diacylglucosamine hydrolase activity"/>
    <property type="evidence" value="ECO:0007669"/>
    <property type="project" value="TreeGrafter"/>
</dbReference>
<feature type="transmembrane region" description="Helical" evidence="3">
    <location>
        <begin position="112"/>
        <end position="133"/>
    </location>
</feature>
<name>A0A1I2GYZ3_9BACT</name>
<dbReference type="SUPFAM" id="SSF56300">
    <property type="entry name" value="Metallo-dependent phosphatases"/>
    <property type="match status" value="1"/>
</dbReference>
<dbReference type="InterPro" id="IPR029052">
    <property type="entry name" value="Metallo-depent_PP-like"/>
</dbReference>
<dbReference type="RefSeq" id="WP_093919590.1">
    <property type="nucleotide sequence ID" value="NZ_FONW01000003.1"/>
</dbReference>
<evidence type="ECO:0000256" key="3">
    <source>
        <dbReference type="SAM" id="Phobius"/>
    </source>
</evidence>
<keyword evidence="3" id="KW-1133">Transmembrane helix</keyword>
<dbReference type="InterPro" id="IPR051158">
    <property type="entry name" value="Metallophosphoesterase_sf"/>
</dbReference>
<reference evidence="5 6" key="1">
    <citation type="submission" date="2016-10" db="EMBL/GenBank/DDBJ databases">
        <authorList>
            <person name="de Groot N.N."/>
        </authorList>
    </citation>
    <scope>NUCLEOTIDE SEQUENCE [LARGE SCALE GENOMIC DNA]</scope>
    <source>
        <strain evidence="5 6">CGMCC 1.9156</strain>
    </source>
</reference>
<gene>
    <name evidence="5" type="ORF">SAMN05216283_103165</name>
</gene>
<keyword evidence="3" id="KW-0472">Membrane</keyword>
<dbReference type="AlphaFoldDB" id="A0A1I2GYZ3"/>
<evidence type="ECO:0000259" key="4">
    <source>
        <dbReference type="Pfam" id="PF00149"/>
    </source>
</evidence>
<organism evidence="5 6">
    <name type="scientific">Sunxiuqinia elliptica</name>
    <dbReference type="NCBI Taxonomy" id="655355"/>
    <lineage>
        <taxon>Bacteria</taxon>
        <taxon>Pseudomonadati</taxon>
        <taxon>Bacteroidota</taxon>
        <taxon>Bacteroidia</taxon>
        <taxon>Marinilabiliales</taxon>
        <taxon>Prolixibacteraceae</taxon>
        <taxon>Sunxiuqinia</taxon>
    </lineage>
</organism>
<evidence type="ECO:0000313" key="6">
    <source>
        <dbReference type="Proteomes" id="UP000198964"/>
    </source>
</evidence>
<dbReference type="Proteomes" id="UP000198964">
    <property type="component" value="Unassembled WGS sequence"/>
</dbReference>
<feature type="transmembrane region" description="Helical" evidence="3">
    <location>
        <begin position="42"/>
        <end position="61"/>
    </location>
</feature>
<dbReference type="InterPro" id="IPR004843">
    <property type="entry name" value="Calcineurin-like_PHP"/>
</dbReference>
<accession>A0A1I2GYZ3</accession>
<keyword evidence="3" id="KW-0812">Transmembrane</keyword>
<dbReference type="GO" id="GO:0046872">
    <property type="term" value="F:metal ion binding"/>
    <property type="evidence" value="ECO:0007669"/>
    <property type="project" value="UniProtKB-KW"/>
</dbReference>
<dbReference type="Pfam" id="PF00149">
    <property type="entry name" value="Metallophos"/>
    <property type="match status" value="1"/>
</dbReference>
<sequence length="400" mass="45744">MRGIPGSGVFIFFAIVFLIELLAFFAVRHLLDRPRVKKQVTLMYWLLSFLMFAILLLAFLNPDKIRETTNYQFFYFVISVSFLNLLPKIILAVGYLLSIIPRLFRSFRISRVVVMSSLIIGLGLVITIGYSIAFGRKTLRIEKHEIFIKDLPAELDQTILLQFSDTHLGSFETDAFFKRTVEVINQQNADVLLFTGDMVNNYYQEMEGFEDELANMKAKYGKFAILGNHDYGDYSNWENDQLKRNNHQQLCDKIEQAGFQLLQNESAAISINHTPVEIIGVENWGHAPFPQYADLSKALKDTKANSLKVLLSHDPAHWEAQVIDQTEIPLTLSGHTHAAQTGLRIAGIEFSPMYFVQKYWGGLYQRNDQYLYVNRGFGCVGFLGRIDMAPEITVLTLRSK</sequence>
<evidence type="ECO:0000256" key="1">
    <source>
        <dbReference type="ARBA" id="ARBA00022723"/>
    </source>
</evidence>
<dbReference type="GO" id="GO:0009245">
    <property type="term" value="P:lipid A biosynthetic process"/>
    <property type="evidence" value="ECO:0007669"/>
    <property type="project" value="TreeGrafter"/>
</dbReference>
<keyword evidence="6" id="KW-1185">Reference proteome</keyword>
<dbReference type="PANTHER" id="PTHR31302:SF31">
    <property type="entry name" value="PHOSPHODIESTERASE YAEI"/>
    <property type="match status" value="1"/>
</dbReference>